<dbReference type="InterPro" id="IPR036390">
    <property type="entry name" value="WH_DNA-bd_sf"/>
</dbReference>
<keyword evidence="2" id="KW-0805">Transcription regulation</keyword>
<keyword evidence="4" id="KW-0804">Transcription</keyword>
<dbReference type="GO" id="GO:0045892">
    <property type="term" value="P:negative regulation of DNA-templated transcription"/>
    <property type="evidence" value="ECO:0007669"/>
    <property type="project" value="InterPro"/>
</dbReference>
<dbReference type="Gene3D" id="1.10.10.10">
    <property type="entry name" value="Winged helix-like DNA-binding domain superfamily/Winged helix DNA-binding domain"/>
    <property type="match status" value="1"/>
</dbReference>
<dbReference type="InterPro" id="IPR005650">
    <property type="entry name" value="BlaI_family"/>
</dbReference>
<dbReference type="SUPFAM" id="SSF46785">
    <property type="entry name" value="Winged helix' DNA-binding domain"/>
    <property type="match status" value="1"/>
</dbReference>
<dbReference type="STRING" id="1379680.GCA_001612615_00185"/>
<proteinExistence type="inferred from homology"/>
<dbReference type="EMBL" id="OBEG01000001">
    <property type="protein sequence ID" value="SNY76807.1"/>
    <property type="molecule type" value="Genomic_DNA"/>
</dbReference>
<evidence type="ECO:0000313" key="5">
    <source>
        <dbReference type="EMBL" id="SNY76807.1"/>
    </source>
</evidence>
<name>A0A285KYC2_9NOCA</name>
<evidence type="ECO:0000313" key="6">
    <source>
        <dbReference type="Proteomes" id="UP000219565"/>
    </source>
</evidence>
<gene>
    <name evidence="5" type="ORF">SAMN04244553_0827</name>
</gene>
<accession>A0A285KYC2</accession>
<evidence type="ECO:0000256" key="1">
    <source>
        <dbReference type="ARBA" id="ARBA00011046"/>
    </source>
</evidence>
<keyword evidence="3" id="KW-0238">DNA-binding</keyword>
<dbReference type="AlphaFoldDB" id="A0A285KYC2"/>
<evidence type="ECO:0000256" key="3">
    <source>
        <dbReference type="ARBA" id="ARBA00023125"/>
    </source>
</evidence>
<dbReference type="GO" id="GO:0003677">
    <property type="term" value="F:DNA binding"/>
    <property type="evidence" value="ECO:0007669"/>
    <property type="project" value="UniProtKB-KW"/>
</dbReference>
<comment type="similarity">
    <text evidence="1">Belongs to the BlaI transcriptional regulatory family.</text>
</comment>
<dbReference type="InterPro" id="IPR036388">
    <property type="entry name" value="WH-like_DNA-bd_sf"/>
</dbReference>
<organism evidence="5 6">
    <name type="scientific">Nocardia amikacinitolerans</name>
    <dbReference type="NCBI Taxonomy" id="756689"/>
    <lineage>
        <taxon>Bacteria</taxon>
        <taxon>Bacillati</taxon>
        <taxon>Actinomycetota</taxon>
        <taxon>Actinomycetes</taxon>
        <taxon>Mycobacteriales</taxon>
        <taxon>Nocardiaceae</taxon>
        <taxon>Nocardia</taxon>
    </lineage>
</organism>
<reference evidence="5 6" key="1">
    <citation type="submission" date="2017-09" db="EMBL/GenBank/DDBJ databases">
        <authorList>
            <person name="Ehlers B."/>
            <person name="Leendertz F.H."/>
        </authorList>
    </citation>
    <scope>NUCLEOTIDE SEQUENCE [LARGE SCALE GENOMIC DNA]</scope>
    <source>
        <strain evidence="5 6">DSM 45537</strain>
    </source>
</reference>
<evidence type="ECO:0000256" key="2">
    <source>
        <dbReference type="ARBA" id="ARBA00023015"/>
    </source>
</evidence>
<dbReference type="Pfam" id="PF03965">
    <property type="entry name" value="Penicillinase_R"/>
    <property type="match status" value="1"/>
</dbReference>
<keyword evidence="6" id="KW-1185">Reference proteome</keyword>
<dbReference type="Proteomes" id="UP000219565">
    <property type="component" value="Unassembled WGS sequence"/>
</dbReference>
<sequence>MFAYAAAIRIDLRFDSVDGADSRYSLRDSRSDDDEGVGTVRGFGDLEAVIMDRIWDRDAEFTTVREIFEELSAERGIAYTTVMSTMDNLHRKGWLARERAGKAYRYWPTLTREEHSARLMLEALGSGGRSDLVLSHFVDRISAEESAGLRAALRRLTTRRTPEAP</sequence>
<evidence type="ECO:0000256" key="4">
    <source>
        <dbReference type="ARBA" id="ARBA00023163"/>
    </source>
</evidence>
<dbReference type="Gene3D" id="6.10.140.850">
    <property type="match status" value="1"/>
</dbReference>
<protein>
    <submittedName>
        <fullName evidence="5">Predicted transcriptional regulator</fullName>
    </submittedName>
</protein>